<sequence length="397" mass="44039">MSGSLNIVQRILPQVSLISIKATANSVPPTQYERAELQALIIHEDGSLAGAGIPVNWRIADLANGQNLSFYDTNGQLLAVNHGEVTSFTNSGSLATIYVASPSITIATIYASTDPDQPEYGVQLISHDPSGNNSSYQAPFIAGLQDVLNIPNDADQSINPDDNDTLFYDTRYAVRADTDKIPTLDYRCAFILNNECVSIQNNVSADTEVYAYIPYNQMYSDATTINTLKYIVSETNSGQSNPLHFLAQGTAYEMPDPFIQTDNLLSKPIFPGTLDNGILTANSFVNGYLSFNISGFPFSCLYGLFKPILFLDGWDPHDNSTRITRQIALYPNDIYLQQSHLNSGINLNISQRVFRQIGAYKENNITEYADLYLNYIINEVKYSDYYYNKADFSGLDN</sequence>
<evidence type="ECO:0000313" key="2">
    <source>
        <dbReference type="Proteomes" id="UP000531231"/>
    </source>
</evidence>
<protein>
    <submittedName>
        <fullName evidence="1">Uncharacterized protein</fullName>
    </submittedName>
</protein>
<reference evidence="1 2" key="1">
    <citation type="submission" date="2020-08" db="EMBL/GenBank/DDBJ databases">
        <title>Genomic Encyclopedia of Type Strains, Phase IV (KMG-IV): sequencing the most valuable type-strain genomes for metagenomic binning, comparative biology and taxonomic classification.</title>
        <authorList>
            <person name="Goeker M."/>
        </authorList>
    </citation>
    <scope>NUCLEOTIDE SEQUENCE [LARGE SCALE GENOMIC DNA]</scope>
    <source>
        <strain evidence="1 2">DSM 25620</strain>
    </source>
</reference>
<accession>A0A7W8EQP1</accession>
<keyword evidence="2" id="KW-1185">Reference proteome</keyword>
<dbReference type="AlphaFoldDB" id="A0A7W8EQP1"/>
<evidence type="ECO:0000313" key="1">
    <source>
        <dbReference type="EMBL" id="MBB5091622.1"/>
    </source>
</evidence>
<gene>
    <name evidence="1" type="ORF">HNQ68_002163</name>
</gene>
<organism evidence="1 2">
    <name type="scientific">Pseudochrobactrum saccharolyticum</name>
    <dbReference type="NCBI Taxonomy" id="354352"/>
    <lineage>
        <taxon>Bacteria</taxon>
        <taxon>Pseudomonadati</taxon>
        <taxon>Pseudomonadota</taxon>
        <taxon>Alphaproteobacteria</taxon>
        <taxon>Hyphomicrobiales</taxon>
        <taxon>Brucellaceae</taxon>
        <taxon>Pseudochrobactrum</taxon>
    </lineage>
</organism>
<dbReference type="EMBL" id="JACHIL010000003">
    <property type="protein sequence ID" value="MBB5091622.1"/>
    <property type="molecule type" value="Genomic_DNA"/>
</dbReference>
<comment type="caution">
    <text evidence="1">The sequence shown here is derived from an EMBL/GenBank/DDBJ whole genome shotgun (WGS) entry which is preliminary data.</text>
</comment>
<dbReference type="RefSeq" id="WP_151159635.1">
    <property type="nucleotide sequence ID" value="NZ_JACHIL010000003.1"/>
</dbReference>
<name>A0A7W8EQP1_9HYPH</name>
<proteinExistence type="predicted"/>
<dbReference type="Proteomes" id="UP000531231">
    <property type="component" value="Unassembled WGS sequence"/>
</dbReference>